<feature type="domain" description="Lipoyl-binding" evidence="2">
    <location>
        <begin position="80"/>
        <end position="139"/>
    </location>
</feature>
<protein>
    <recommendedName>
        <fullName evidence="2">Lipoyl-binding domain-containing protein</fullName>
    </recommendedName>
</protein>
<proteinExistence type="predicted"/>
<dbReference type="InterPro" id="IPR011053">
    <property type="entry name" value="Single_hybrid_motif"/>
</dbReference>
<dbReference type="SUPFAM" id="SSF51230">
    <property type="entry name" value="Single hybrid motif"/>
    <property type="match status" value="1"/>
</dbReference>
<dbReference type="RefSeq" id="WP_317994678.1">
    <property type="nucleotide sequence ID" value="NZ_AP025523.1"/>
</dbReference>
<evidence type="ECO:0000313" key="3">
    <source>
        <dbReference type="EMBL" id="BDE07061.1"/>
    </source>
</evidence>
<dbReference type="CDD" id="cd06850">
    <property type="entry name" value="biotinyl_domain"/>
    <property type="match status" value="1"/>
</dbReference>
<feature type="region of interest" description="Disordered" evidence="1">
    <location>
        <begin position="29"/>
        <end position="67"/>
    </location>
</feature>
<dbReference type="EMBL" id="AP025523">
    <property type="protein sequence ID" value="BDE07061.1"/>
    <property type="molecule type" value="Genomic_DNA"/>
</dbReference>
<sequence>MTDDVIATRTRALAGALAESGFARLRVREGETEIELRRSPRSPSPSASAQASRHDADAPTKPSVADRTVDAIASDVVGIVRMLRPAVSEGQMLEGDRDLAYVETLGIRNPVRSRGPGRIATIFVTEGQPVEYGQTLFAIER</sequence>
<organism evidence="3 4">
    <name type="scientific">Vulcanimicrobium alpinum</name>
    <dbReference type="NCBI Taxonomy" id="3016050"/>
    <lineage>
        <taxon>Bacteria</taxon>
        <taxon>Bacillati</taxon>
        <taxon>Vulcanimicrobiota</taxon>
        <taxon>Vulcanimicrobiia</taxon>
        <taxon>Vulcanimicrobiales</taxon>
        <taxon>Vulcanimicrobiaceae</taxon>
        <taxon>Vulcanimicrobium</taxon>
    </lineage>
</organism>
<dbReference type="Proteomes" id="UP001317532">
    <property type="component" value="Chromosome"/>
</dbReference>
<evidence type="ECO:0000313" key="4">
    <source>
        <dbReference type="Proteomes" id="UP001317532"/>
    </source>
</evidence>
<evidence type="ECO:0000256" key="1">
    <source>
        <dbReference type="SAM" id="MobiDB-lite"/>
    </source>
</evidence>
<reference evidence="3 4" key="1">
    <citation type="journal article" date="2022" name="ISME Commun">
        <title>Vulcanimicrobium alpinus gen. nov. sp. nov., the first cultivated representative of the candidate phylum 'Eremiobacterota', is a metabolically versatile aerobic anoxygenic phototroph.</title>
        <authorList>
            <person name="Yabe S."/>
            <person name="Muto K."/>
            <person name="Abe K."/>
            <person name="Yokota A."/>
            <person name="Staudigel H."/>
            <person name="Tebo B.M."/>
        </authorList>
    </citation>
    <scope>NUCLEOTIDE SEQUENCE [LARGE SCALE GENOMIC DNA]</scope>
    <source>
        <strain evidence="3 4">WC8-2</strain>
    </source>
</reference>
<dbReference type="AlphaFoldDB" id="A0AAN2CAG0"/>
<dbReference type="Gene3D" id="2.40.50.100">
    <property type="match status" value="1"/>
</dbReference>
<feature type="compositionally biased region" description="Basic and acidic residues" evidence="1">
    <location>
        <begin position="29"/>
        <end position="38"/>
    </location>
</feature>
<name>A0AAN2CAG0_UNVUL</name>
<accession>A0AAN2CAG0</accession>
<dbReference type="KEGG" id="vab:WPS_23370"/>
<gene>
    <name evidence="3" type="ORF">WPS_23370</name>
</gene>
<keyword evidence="4" id="KW-1185">Reference proteome</keyword>
<dbReference type="Pfam" id="PF00364">
    <property type="entry name" value="Biotin_lipoyl"/>
    <property type="match status" value="1"/>
</dbReference>
<evidence type="ECO:0000259" key="2">
    <source>
        <dbReference type="Pfam" id="PF00364"/>
    </source>
</evidence>
<dbReference type="InterPro" id="IPR000089">
    <property type="entry name" value="Biotin_lipoyl"/>
</dbReference>